<evidence type="ECO:0008006" key="8">
    <source>
        <dbReference type="Google" id="ProtNLM"/>
    </source>
</evidence>
<dbReference type="Gene3D" id="3.50.50.60">
    <property type="entry name" value="FAD/NAD(P)-binding domain"/>
    <property type="match status" value="1"/>
</dbReference>
<dbReference type="SUPFAM" id="SSF51905">
    <property type="entry name" value="FAD/NAD(P)-binding domain"/>
    <property type="match status" value="1"/>
</dbReference>
<dbReference type="Pfam" id="PF01494">
    <property type="entry name" value="FAD_binding_3"/>
    <property type="match status" value="1"/>
</dbReference>
<dbReference type="PANTHER" id="PTHR46972">
    <property type="entry name" value="MONOOXYGENASE ASQM-RELATED"/>
    <property type="match status" value="1"/>
</dbReference>
<keyword evidence="1" id="KW-0285">Flavoprotein</keyword>
<dbReference type="AlphaFoldDB" id="A0A6U6J868"/>
<evidence type="ECO:0000256" key="2">
    <source>
        <dbReference type="ARBA" id="ARBA00022827"/>
    </source>
</evidence>
<sequence length="473" mass="50957">MAAAPALRVAVAGAGPSGLALAGALLKEAPKGTVGVQVFERYGRRRDQGSGWDMDKQAQAALTRAGLDMSTVQRKGSDTFRMFRVGDGPRPFLCPHDPPLFRALGMHGDADLETNRTAVIEGLLAGIGEEHCRFDVKISGVRKTDSGAVELLGEGDQVLGEFDVVVDATGTHSPFRQYRFSEASKPRYTGVTWIQGVLDSPERDLSPEVVRRLGDGTMVVLGPTADGAGTTMLTLQRFGADPEDKRCVCIIRSTMEGANVKSDPRAVARALDLPEGTHGLITDPAPLARVRELFRAEMGHEAWPEDHRSVADKFSGFRVLPIFMTPSVAETTAVAEDGLPLLCIGDALHALPPWSGTSGNFALRDASDTATALLELAKGDKEIVKTIRRLEAEFLERADGVGKGGVEARRRCQLVAEQFTDVWPTVPVSKLDVSTLMTGGAGFFTTMKMQGMMRAMTWLNSWDNYRMKSVGGA</sequence>
<accession>A0A6U6J868</accession>
<dbReference type="Pfam" id="PF13454">
    <property type="entry name" value="NAD_binding_9"/>
    <property type="match status" value="1"/>
</dbReference>
<organism evidence="7">
    <name type="scientific">Zooxanthella nutricula</name>
    <dbReference type="NCBI Taxonomy" id="1333877"/>
    <lineage>
        <taxon>Eukaryota</taxon>
        <taxon>Sar</taxon>
        <taxon>Alveolata</taxon>
        <taxon>Dinophyceae</taxon>
        <taxon>Peridiniales</taxon>
        <taxon>Peridiniales incertae sedis</taxon>
        <taxon>Zooxanthella</taxon>
    </lineage>
</organism>
<protein>
    <recommendedName>
        <fullName evidence="8">FAD-binding domain-containing protein</fullName>
    </recommendedName>
</protein>
<name>A0A6U6J868_9DINO</name>
<dbReference type="InterPro" id="IPR002938">
    <property type="entry name" value="FAD-bd"/>
</dbReference>
<evidence type="ECO:0000256" key="3">
    <source>
        <dbReference type="ARBA" id="ARBA00023002"/>
    </source>
</evidence>
<dbReference type="InterPro" id="IPR036188">
    <property type="entry name" value="FAD/NAD-bd_sf"/>
</dbReference>
<dbReference type="GO" id="GO:0004497">
    <property type="term" value="F:monooxygenase activity"/>
    <property type="evidence" value="ECO:0007669"/>
    <property type="project" value="UniProtKB-KW"/>
</dbReference>
<gene>
    <name evidence="7" type="ORF">BRAN1462_LOCUS11557</name>
</gene>
<dbReference type="EMBL" id="HBGW01018384">
    <property type="protein sequence ID" value="CAD9527423.1"/>
    <property type="molecule type" value="Transcribed_RNA"/>
</dbReference>
<feature type="domain" description="FAD-binding" evidence="5">
    <location>
        <begin position="338"/>
        <end position="380"/>
    </location>
</feature>
<keyword evidence="3" id="KW-0560">Oxidoreductase</keyword>
<evidence type="ECO:0000256" key="1">
    <source>
        <dbReference type="ARBA" id="ARBA00022630"/>
    </source>
</evidence>
<reference evidence="7" key="1">
    <citation type="submission" date="2021-01" db="EMBL/GenBank/DDBJ databases">
        <authorList>
            <person name="Corre E."/>
            <person name="Pelletier E."/>
            <person name="Niang G."/>
            <person name="Scheremetjew M."/>
            <person name="Finn R."/>
            <person name="Kale V."/>
            <person name="Holt S."/>
            <person name="Cochrane G."/>
            <person name="Meng A."/>
            <person name="Brown T."/>
            <person name="Cohen L."/>
        </authorList>
    </citation>
    <scope>NUCLEOTIDE SEQUENCE</scope>
    <source>
        <strain evidence="7">RCC3387</strain>
    </source>
</reference>
<dbReference type="InterPro" id="IPR038732">
    <property type="entry name" value="HpyO/CreE_NAD-binding"/>
</dbReference>
<proteinExistence type="predicted"/>
<evidence type="ECO:0000313" key="7">
    <source>
        <dbReference type="EMBL" id="CAD9527423.1"/>
    </source>
</evidence>
<dbReference type="PANTHER" id="PTHR46972:SF1">
    <property type="entry name" value="FAD DEPENDENT OXIDOREDUCTASE DOMAIN-CONTAINING PROTEIN"/>
    <property type="match status" value="1"/>
</dbReference>
<evidence type="ECO:0000256" key="4">
    <source>
        <dbReference type="ARBA" id="ARBA00023033"/>
    </source>
</evidence>
<keyword evidence="2" id="KW-0274">FAD</keyword>
<evidence type="ECO:0000259" key="5">
    <source>
        <dbReference type="Pfam" id="PF01494"/>
    </source>
</evidence>
<evidence type="ECO:0000259" key="6">
    <source>
        <dbReference type="Pfam" id="PF13454"/>
    </source>
</evidence>
<dbReference type="PRINTS" id="PR00420">
    <property type="entry name" value="RNGMNOXGNASE"/>
</dbReference>
<dbReference type="GO" id="GO:0071949">
    <property type="term" value="F:FAD binding"/>
    <property type="evidence" value="ECO:0007669"/>
    <property type="project" value="InterPro"/>
</dbReference>
<feature type="domain" description="FAD-dependent urate hydroxylase HpyO/Asp monooxygenase CreE-like FAD/NAD(P)-binding" evidence="6">
    <location>
        <begin position="10"/>
        <end position="170"/>
    </location>
</feature>
<keyword evidence="4" id="KW-0503">Monooxygenase</keyword>